<organism evidence="4 5">
    <name type="scientific">Rhizoctonia solani</name>
    <dbReference type="NCBI Taxonomy" id="456999"/>
    <lineage>
        <taxon>Eukaryota</taxon>
        <taxon>Fungi</taxon>
        <taxon>Dikarya</taxon>
        <taxon>Basidiomycota</taxon>
        <taxon>Agaricomycotina</taxon>
        <taxon>Agaricomycetes</taxon>
        <taxon>Cantharellales</taxon>
        <taxon>Ceratobasidiaceae</taxon>
        <taxon>Rhizoctonia</taxon>
    </lineage>
</organism>
<dbReference type="Gene3D" id="3.90.780.10">
    <property type="entry name" value="5'-Nucleotidase, C-terminal domain"/>
    <property type="match status" value="1"/>
</dbReference>
<feature type="domain" description="5'-Nucleotidase C-terminal" evidence="3">
    <location>
        <begin position="291"/>
        <end position="469"/>
    </location>
</feature>
<dbReference type="InterPro" id="IPR006179">
    <property type="entry name" value="5_nucleotidase/apyrase"/>
</dbReference>
<dbReference type="InterPro" id="IPR029052">
    <property type="entry name" value="Metallo-depent_PP-like"/>
</dbReference>
<dbReference type="PANTHER" id="PTHR11575:SF48">
    <property type="entry name" value="5'-NUCLEOTIDASE"/>
    <property type="match status" value="1"/>
</dbReference>
<evidence type="ECO:0000259" key="3">
    <source>
        <dbReference type="Pfam" id="PF02872"/>
    </source>
</evidence>
<dbReference type="PANTHER" id="PTHR11575">
    <property type="entry name" value="5'-NUCLEOTIDASE-RELATED"/>
    <property type="match status" value="1"/>
</dbReference>
<proteinExistence type="inferred from homology"/>
<dbReference type="InterPro" id="IPR008334">
    <property type="entry name" value="5'-Nucleotdase_C"/>
</dbReference>
<dbReference type="AlphaFoldDB" id="A0A8H2WGI9"/>
<sequence length="592" mass="66035">MHASQAIMSLTLQRERFDQLVEFCTFPWILSNAEEKTKDGRWDTLKHLERYRIINRDLGPGLGSVKIGIIGLMSPDTISKTDASAAKTFKLKDMYSTGQHLAKELRSKPHNCDLVFALTHALFSQDVALGSKTLAYTKDRFHELSEKKQELKMVSGIDLIFGGHNHDYFIGSGVNHVYVTGPPNDLPNKWDRLWEDHGLLIVKSGTDFNDLSEVLVELEVSNGVDLKRKVVVKSVNVTRHHMPGWNLNEYESDSRLATMLNNLFEHQVLKPLKTPVARLSRTPQHLLPDMTTDIARQKESVIGNWIADSMVHWFRKHHPCNVIVPKDLIFIMTGGSIRTNSPFGSVIKQGDIIQLLPFDTSLVMCTMTGADIWGVIRAALAGSATYDVSASQSGPDQQKNTKTRTGSGKFPVVSGIRVTWDSKKDGQDRVKTIKLSSNPKSNVVDDKDHTYSVLTHQYLVNAGDGLKSFSNHKELVDTEVPMYKALLEHIRDLSAEDAAGVLVNTFVSPPVGGFPENRNIFSIIGYILSGLSARTQDSNTNDWQDSTNFLESVANPETMVDRVVEATQMRRLPILSFPTAVDNRMQDLALGT</sequence>
<reference evidence="4" key="1">
    <citation type="submission" date="2021-01" db="EMBL/GenBank/DDBJ databases">
        <authorList>
            <person name="Kaushik A."/>
        </authorList>
    </citation>
    <scope>NUCLEOTIDE SEQUENCE</scope>
    <source>
        <strain evidence="4">AG1-1A</strain>
    </source>
</reference>
<dbReference type="Proteomes" id="UP000663840">
    <property type="component" value="Unassembled WGS sequence"/>
</dbReference>
<dbReference type="SUPFAM" id="SSF56300">
    <property type="entry name" value="Metallo-dependent phosphatases"/>
    <property type="match status" value="1"/>
</dbReference>
<evidence type="ECO:0000256" key="1">
    <source>
        <dbReference type="ARBA" id="ARBA00006654"/>
    </source>
</evidence>
<dbReference type="EMBL" id="CAJMWR010000321">
    <property type="protein sequence ID" value="CAE6368073.1"/>
    <property type="molecule type" value="Genomic_DNA"/>
</dbReference>
<dbReference type="Gene3D" id="3.60.21.10">
    <property type="match status" value="1"/>
</dbReference>
<dbReference type="GO" id="GO:0016787">
    <property type="term" value="F:hydrolase activity"/>
    <property type="evidence" value="ECO:0007669"/>
    <property type="project" value="InterPro"/>
</dbReference>
<comment type="caution">
    <text evidence="4">The sequence shown here is derived from an EMBL/GenBank/DDBJ whole genome shotgun (WGS) entry which is preliminary data.</text>
</comment>
<dbReference type="Pfam" id="PF02872">
    <property type="entry name" value="5_nucleotid_C"/>
    <property type="match status" value="1"/>
</dbReference>
<dbReference type="SUPFAM" id="SSF55816">
    <property type="entry name" value="5'-nucleotidase (syn. UDP-sugar hydrolase), C-terminal domain"/>
    <property type="match status" value="1"/>
</dbReference>
<evidence type="ECO:0000313" key="5">
    <source>
        <dbReference type="Proteomes" id="UP000663840"/>
    </source>
</evidence>
<protein>
    <recommendedName>
        <fullName evidence="3">5'-Nucleotidase C-terminal domain-containing protein</fullName>
    </recommendedName>
</protein>
<dbReference type="InterPro" id="IPR036907">
    <property type="entry name" value="5'-Nucleotdase_C_sf"/>
</dbReference>
<dbReference type="GO" id="GO:0009166">
    <property type="term" value="P:nucleotide catabolic process"/>
    <property type="evidence" value="ECO:0007669"/>
    <property type="project" value="InterPro"/>
</dbReference>
<feature type="region of interest" description="Disordered" evidence="2">
    <location>
        <begin position="388"/>
        <end position="408"/>
    </location>
</feature>
<evidence type="ECO:0000256" key="2">
    <source>
        <dbReference type="SAM" id="MobiDB-lite"/>
    </source>
</evidence>
<gene>
    <name evidence="4" type="ORF">RDB_LOCUS17327</name>
</gene>
<accession>A0A8H2WGI9</accession>
<feature type="compositionally biased region" description="Polar residues" evidence="2">
    <location>
        <begin position="388"/>
        <end position="406"/>
    </location>
</feature>
<evidence type="ECO:0000313" key="4">
    <source>
        <dbReference type="EMBL" id="CAE6368073.1"/>
    </source>
</evidence>
<name>A0A8H2WGI9_9AGAM</name>
<comment type="similarity">
    <text evidence="1">Belongs to the 5'-nucleotidase family.</text>
</comment>